<keyword evidence="6" id="KW-0464">Manganese</keyword>
<dbReference type="GO" id="GO:0006637">
    <property type="term" value="P:acyl-CoA metabolic process"/>
    <property type="evidence" value="ECO:0007669"/>
    <property type="project" value="UniProtKB-ARBA"/>
</dbReference>
<dbReference type="PROSITE" id="PS51462">
    <property type="entry name" value="NUDIX"/>
    <property type="match status" value="1"/>
</dbReference>
<evidence type="ECO:0000256" key="5">
    <source>
        <dbReference type="ARBA" id="ARBA00022842"/>
    </source>
</evidence>
<evidence type="ECO:0000313" key="9">
    <source>
        <dbReference type="Proteomes" id="UP001161247"/>
    </source>
</evidence>
<dbReference type="AlphaFoldDB" id="A0AAV1CQ69"/>
<evidence type="ECO:0000256" key="4">
    <source>
        <dbReference type="ARBA" id="ARBA00022801"/>
    </source>
</evidence>
<dbReference type="EMBL" id="OX459120">
    <property type="protein sequence ID" value="CAI9097283.1"/>
    <property type="molecule type" value="Genomic_DNA"/>
</dbReference>
<evidence type="ECO:0000256" key="2">
    <source>
        <dbReference type="ARBA" id="ARBA00001946"/>
    </source>
</evidence>
<dbReference type="PANTHER" id="PTHR12992">
    <property type="entry name" value="NUDIX HYDROLASE"/>
    <property type="match status" value="1"/>
</dbReference>
<organism evidence="8 9">
    <name type="scientific">Oldenlandia corymbosa var. corymbosa</name>
    <dbReference type="NCBI Taxonomy" id="529605"/>
    <lineage>
        <taxon>Eukaryota</taxon>
        <taxon>Viridiplantae</taxon>
        <taxon>Streptophyta</taxon>
        <taxon>Embryophyta</taxon>
        <taxon>Tracheophyta</taxon>
        <taxon>Spermatophyta</taxon>
        <taxon>Magnoliopsida</taxon>
        <taxon>eudicotyledons</taxon>
        <taxon>Gunneridae</taxon>
        <taxon>Pentapetalae</taxon>
        <taxon>asterids</taxon>
        <taxon>lamiids</taxon>
        <taxon>Gentianales</taxon>
        <taxon>Rubiaceae</taxon>
        <taxon>Rubioideae</taxon>
        <taxon>Spermacoceae</taxon>
        <taxon>Hedyotis-Oldenlandia complex</taxon>
        <taxon>Oldenlandia</taxon>
    </lineage>
</organism>
<keyword evidence="3" id="KW-0479">Metal-binding</keyword>
<dbReference type="GO" id="GO:0010945">
    <property type="term" value="F:coenzyme A diphosphatase activity"/>
    <property type="evidence" value="ECO:0007669"/>
    <property type="project" value="InterPro"/>
</dbReference>
<dbReference type="Gene3D" id="3.90.79.10">
    <property type="entry name" value="Nucleoside Triphosphate Pyrophosphohydrolase"/>
    <property type="match status" value="1"/>
</dbReference>
<evidence type="ECO:0000256" key="3">
    <source>
        <dbReference type="ARBA" id="ARBA00022723"/>
    </source>
</evidence>
<dbReference type="InterPro" id="IPR045121">
    <property type="entry name" value="CoAse"/>
</dbReference>
<keyword evidence="4" id="KW-0378">Hydrolase</keyword>
<dbReference type="CDD" id="cd03426">
    <property type="entry name" value="NUDIX_CoAse_Nudt7"/>
    <property type="match status" value="1"/>
</dbReference>
<dbReference type="FunFam" id="3.90.79.10:FF:000036">
    <property type="entry name" value="Nudix hydrolase 11"/>
    <property type="match status" value="1"/>
</dbReference>
<feature type="domain" description="Nudix hydrolase" evidence="7">
    <location>
        <begin position="19"/>
        <end position="155"/>
    </location>
</feature>
<comment type="cofactor">
    <cofactor evidence="2">
        <name>Mg(2+)</name>
        <dbReference type="ChEBI" id="CHEBI:18420"/>
    </cofactor>
</comment>
<protein>
    <submittedName>
        <fullName evidence="8">OLC1v1033671C1</fullName>
    </submittedName>
</protein>
<dbReference type="GO" id="GO:0008893">
    <property type="term" value="F:guanosine-3',5'-bis(diphosphate) 3'-diphosphatase activity"/>
    <property type="evidence" value="ECO:0007669"/>
    <property type="project" value="UniProtKB-ARBA"/>
</dbReference>
<reference evidence="8" key="1">
    <citation type="submission" date="2023-03" db="EMBL/GenBank/DDBJ databases">
        <authorList>
            <person name="Julca I."/>
        </authorList>
    </citation>
    <scope>NUCLEOTIDE SEQUENCE</scope>
</reference>
<accession>A0AAV1CQ69</accession>
<dbReference type="GO" id="GO:0015938">
    <property type="term" value="P:coenzyme A catabolic process"/>
    <property type="evidence" value="ECO:0007669"/>
    <property type="project" value="TreeGrafter"/>
</dbReference>
<dbReference type="PANTHER" id="PTHR12992:SF26">
    <property type="entry name" value="NUDIX HYDROLASE 15, MITOCHONDRIAL-LIKE"/>
    <property type="match status" value="1"/>
</dbReference>
<dbReference type="InterPro" id="IPR015797">
    <property type="entry name" value="NUDIX_hydrolase-like_dom_sf"/>
</dbReference>
<evidence type="ECO:0000256" key="1">
    <source>
        <dbReference type="ARBA" id="ARBA00001936"/>
    </source>
</evidence>
<keyword evidence="5" id="KW-0460">Magnesium</keyword>
<evidence type="ECO:0000313" key="8">
    <source>
        <dbReference type="EMBL" id="CAI9097283.1"/>
    </source>
</evidence>
<evidence type="ECO:0000259" key="7">
    <source>
        <dbReference type="PROSITE" id="PS51462"/>
    </source>
</evidence>
<evidence type="ECO:0000256" key="6">
    <source>
        <dbReference type="ARBA" id="ARBA00023211"/>
    </source>
</evidence>
<dbReference type="SUPFAM" id="SSF55811">
    <property type="entry name" value="Nudix"/>
    <property type="match status" value="1"/>
</dbReference>
<keyword evidence="9" id="KW-1185">Reference proteome</keyword>
<proteinExistence type="predicted"/>
<dbReference type="InterPro" id="IPR000086">
    <property type="entry name" value="NUDIX_hydrolase_dom"/>
</dbReference>
<dbReference type="GO" id="GO:0005737">
    <property type="term" value="C:cytoplasm"/>
    <property type="evidence" value="ECO:0007669"/>
    <property type="project" value="UniProtKB-ARBA"/>
</dbReference>
<dbReference type="GO" id="GO:0015937">
    <property type="term" value="P:coenzyme A biosynthetic process"/>
    <property type="evidence" value="ECO:0007669"/>
    <property type="project" value="UniProtKB-ARBA"/>
</dbReference>
<dbReference type="GO" id="GO:0046872">
    <property type="term" value="F:metal ion binding"/>
    <property type="evidence" value="ECO:0007669"/>
    <property type="project" value="UniProtKB-KW"/>
</dbReference>
<gene>
    <name evidence="8" type="ORF">OLC1_LOCUS7817</name>
</gene>
<name>A0AAV1CQ69_OLDCO</name>
<dbReference type="Pfam" id="PF00293">
    <property type="entry name" value="NUDIX"/>
    <property type="match status" value="1"/>
</dbReference>
<dbReference type="Proteomes" id="UP001161247">
    <property type="component" value="Chromosome 3"/>
</dbReference>
<comment type="cofactor">
    <cofactor evidence="1">
        <name>Mn(2+)</name>
        <dbReference type="ChEBI" id="CHEBI:29035"/>
    </cofactor>
</comment>
<sequence length="232" mass="25629">MTSNRNSCNNLSQSNEGRKKRAAVLICIFEDPNGELKVILTKRSMNLSTHPGEVVLPGGKTDEALDADDIATALREAKEEIGLAPNLVKVITALEPFVSFHLLTVVPVVGFLTGIDDFKPVLNPHEVDAIYYLPLEMFIKEDSTHYLCQAKEWEGCKYISHVFRFNPAAVSEVRSEPVHDQAKDGGSLQIGGLTASALIRASSLIFRRPPPFTQLLPDFTQLQRSLNPAEFL</sequence>